<evidence type="ECO:0000256" key="2">
    <source>
        <dbReference type="ARBA" id="ARBA00022692"/>
    </source>
</evidence>
<evidence type="ECO:0000256" key="6">
    <source>
        <dbReference type="SAM" id="Phobius"/>
    </source>
</evidence>
<organism evidence="8 9">
    <name type="scientific">Brachybacterium phenoliresistens</name>
    <dbReference type="NCBI Taxonomy" id="396014"/>
    <lineage>
        <taxon>Bacteria</taxon>
        <taxon>Bacillati</taxon>
        <taxon>Actinomycetota</taxon>
        <taxon>Actinomycetes</taxon>
        <taxon>Micrococcales</taxon>
        <taxon>Dermabacteraceae</taxon>
        <taxon>Brachybacterium</taxon>
    </lineage>
</organism>
<dbReference type="PATRIC" id="fig|396014.3.peg.3385"/>
<dbReference type="eggNOG" id="ENOG5033H84">
    <property type="taxonomic scope" value="Bacteria"/>
</dbReference>
<dbReference type="GO" id="GO:0012505">
    <property type="term" value="C:endomembrane system"/>
    <property type="evidence" value="ECO:0007669"/>
    <property type="project" value="UniProtKB-SubCell"/>
</dbReference>
<dbReference type="STRING" id="396014.BF93_09440"/>
<feature type="domain" description="DUF202" evidence="7">
    <location>
        <begin position="38"/>
        <end position="101"/>
    </location>
</feature>
<dbReference type="Pfam" id="PF02656">
    <property type="entry name" value="DUF202"/>
    <property type="match status" value="1"/>
</dbReference>
<feature type="region of interest" description="Disordered" evidence="5">
    <location>
        <begin position="1"/>
        <end position="40"/>
    </location>
</feature>
<protein>
    <recommendedName>
        <fullName evidence="7">DUF202 domain-containing protein</fullName>
    </recommendedName>
</protein>
<evidence type="ECO:0000313" key="8">
    <source>
        <dbReference type="EMBL" id="EWS79789.1"/>
    </source>
</evidence>
<comment type="subcellular location">
    <subcellularLocation>
        <location evidence="1">Endomembrane system</location>
        <topology evidence="1">Multi-pass membrane protein</topology>
    </subcellularLocation>
</comment>
<gene>
    <name evidence="8" type="ORF">BF93_09440</name>
</gene>
<dbReference type="InterPro" id="IPR003807">
    <property type="entry name" value="DUF202"/>
</dbReference>
<feature type="transmembrane region" description="Helical" evidence="6">
    <location>
        <begin position="76"/>
        <end position="99"/>
    </location>
</feature>
<sequence length="143" mass="14229">MSTPPAGPTPPAPPPGPPGPPPGGPPGRPRRPGDAPFDPGLQVERTLLAWRRTCLSFAAAGLVAARFTAPALGVTAVVAGLAVAGCAILAYVATAHGYAREHRGLVEEDGLARSGVPMLVATGAVLLLGALCAAYLVAGILRS</sequence>
<comment type="caution">
    <text evidence="8">The sequence shown here is derived from an EMBL/GenBank/DDBJ whole genome shotgun (WGS) entry which is preliminary data.</text>
</comment>
<reference evidence="8 9" key="1">
    <citation type="submission" date="2014-02" db="EMBL/GenBank/DDBJ databases">
        <title>Genome sequence of Brachybacterium phenoliresistens strain W13A50.</title>
        <authorList>
            <person name="Wang X."/>
        </authorList>
    </citation>
    <scope>NUCLEOTIDE SEQUENCE [LARGE SCALE GENOMIC DNA]</scope>
    <source>
        <strain evidence="8 9">W13A50</strain>
    </source>
</reference>
<feature type="compositionally biased region" description="Pro residues" evidence="5">
    <location>
        <begin position="1"/>
        <end position="27"/>
    </location>
</feature>
<accession>Z9JNM7</accession>
<name>Z9JNM7_9MICO</name>
<evidence type="ECO:0000256" key="5">
    <source>
        <dbReference type="SAM" id="MobiDB-lite"/>
    </source>
</evidence>
<keyword evidence="2 6" id="KW-0812">Transmembrane</keyword>
<keyword evidence="3 6" id="KW-1133">Transmembrane helix</keyword>
<dbReference type="EMBL" id="JDYK01000024">
    <property type="protein sequence ID" value="EWS79789.1"/>
    <property type="molecule type" value="Genomic_DNA"/>
</dbReference>
<dbReference type="AlphaFoldDB" id="Z9JNM7"/>
<dbReference type="RefSeq" id="WP_084148661.1">
    <property type="nucleotide sequence ID" value="NZ_KK070007.1"/>
</dbReference>
<dbReference type="Proteomes" id="UP000023067">
    <property type="component" value="Unassembled WGS sequence"/>
</dbReference>
<dbReference type="HOGENOM" id="CLU_150487_1_1_11"/>
<feature type="transmembrane region" description="Helical" evidence="6">
    <location>
        <begin position="119"/>
        <end position="141"/>
    </location>
</feature>
<keyword evidence="4 6" id="KW-0472">Membrane</keyword>
<evidence type="ECO:0000256" key="4">
    <source>
        <dbReference type="ARBA" id="ARBA00023136"/>
    </source>
</evidence>
<evidence type="ECO:0000256" key="1">
    <source>
        <dbReference type="ARBA" id="ARBA00004127"/>
    </source>
</evidence>
<evidence type="ECO:0000313" key="9">
    <source>
        <dbReference type="Proteomes" id="UP000023067"/>
    </source>
</evidence>
<keyword evidence="9" id="KW-1185">Reference proteome</keyword>
<evidence type="ECO:0000259" key="7">
    <source>
        <dbReference type="Pfam" id="PF02656"/>
    </source>
</evidence>
<proteinExistence type="predicted"/>
<evidence type="ECO:0000256" key="3">
    <source>
        <dbReference type="ARBA" id="ARBA00022989"/>
    </source>
</evidence>